<evidence type="ECO:0000313" key="2">
    <source>
        <dbReference type="Proteomes" id="UP000245910"/>
    </source>
</evidence>
<protein>
    <submittedName>
        <fullName evidence="1">Uncharacterized protein</fullName>
    </submittedName>
</protein>
<reference evidence="2" key="1">
    <citation type="submission" date="2014-10" db="EMBL/GenBank/DDBJ databases">
        <authorList>
            <person name="King R."/>
        </authorList>
    </citation>
    <scope>NUCLEOTIDE SEQUENCE [LARGE SCALE GENOMIC DNA]</scope>
    <source>
        <strain evidence="2">A3/5</strain>
    </source>
</reference>
<evidence type="ECO:0000313" key="1">
    <source>
        <dbReference type="EMBL" id="CEI60833.1"/>
    </source>
</evidence>
<dbReference type="Proteomes" id="UP000245910">
    <property type="component" value="Chromosome II"/>
</dbReference>
<sequence length="66" mass="7117">MRMKEVVSYTTDVTGSNGTAVANIVVVIIPIRDGRGIMRFRFPAVAAIKDVVDDFLCGMLFGLTAP</sequence>
<keyword evidence="2" id="KW-1185">Reference proteome</keyword>
<proteinExistence type="predicted"/>
<dbReference type="EMBL" id="LN649230">
    <property type="protein sequence ID" value="CEI60833.1"/>
    <property type="molecule type" value="Genomic_DNA"/>
</dbReference>
<organism evidence="1 2">
    <name type="scientific">Fusarium venenatum</name>
    <dbReference type="NCBI Taxonomy" id="56646"/>
    <lineage>
        <taxon>Eukaryota</taxon>
        <taxon>Fungi</taxon>
        <taxon>Dikarya</taxon>
        <taxon>Ascomycota</taxon>
        <taxon>Pezizomycotina</taxon>
        <taxon>Sordariomycetes</taxon>
        <taxon>Hypocreomycetidae</taxon>
        <taxon>Hypocreales</taxon>
        <taxon>Nectriaceae</taxon>
        <taxon>Fusarium</taxon>
    </lineage>
</organism>
<accession>A0A2L2T0H2</accession>
<name>A0A2L2T0H2_9HYPO</name>
<dbReference type="AlphaFoldDB" id="A0A2L2T0H2"/>